<sequence length="74" mass="8814">MYTYDIDFDEDVENNYEQDRIPDIINPYLGLPLPTQTFQREEATVTEYCYTAKKERIHKKLSLKKKPKLTIATK</sequence>
<proteinExistence type="predicted"/>
<name>A0AAW2YVT8_9EUKA</name>
<dbReference type="EMBL" id="JAOPGA020000776">
    <property type="protein sequence ID" value="KAL0481592.1"/>
    <property type="molecule type" value="Genomic_DNA"/>
</dbReference>
<accession>A0AAW2YVT8</accession>
<dbReference type="AlphaFoldDB" id="A0AAW2YVT8"/>
<evidence type="ECO:0000313" key="2">
    <source>
        <dbReference type="Proteomes" id="UP001431209"/>
    </source>
</evidence>
<evidence type="ECO:0000313" key="1">
    <source>
        <dbReference type="EMBL" id="KAL0481592.1"/>
    </source>
</evidence>
<organism evidence="1 2">
    <name type="scientific">Acrasis kona</name>
    <dbReference type="NCBI Taxonomy" id="1008807"/>
    <lineage>
        <taxon>Eukaryota</taxon>
        <taxon>Discoba</taxon>
        <taxon>Heterolobosea</taxon>
        <taxon>Tetramitia</taxon>
        <taxon>Eutetramitia</taxon>
        <taxon>Acrasidae</taxon>
        <taxon>Acrasis</taxon>
    </lineage>
</organism>
<comment type="caution">
    <text evidence="1">The sequence shown here is derived from an EMBL/GenBank/DDBJ whole genome shotgun (WGS) entry which is preliminary data.</text>
</comment>
<keyword evidence="2" id="KW-1185">Reference proteome</keyword>
<dbReference type="Proteomes" id="UP001431209">
    <property type="component" value="Unassembled WGS sequence"/>
</dbReference>
<gene>
    <name evidence="1" type="ORF">AKO1_012505</name>
</gene>
<reference evidence="1 2" key="1">
    <citation type="submission" date="2024-03" db="EMBL/GenBank/DDBJ databases">
        <title>The Acrasis kona genome and developmental transcriptomes reveal deep origins of eukaryotic multicellular pathways.</title>
        <authorList>
            <person name="Sheikh S."/>
            <person name="Fu C.-J."/>
            <person name="Brown M.W."/>
            <person name="Baldauf S.L."/>
        </authorList>
    </citation>
    <scope>NUCLEOTIDE SEQUENCE [LARGE SCALE GENOMIC DNA]</scope>
    <source>
        <strain evidence="1 2">ATCC MYA-3509</strain>
    </source>
</reference>
<protein>
    <submittedName>
        <fullName evidence="1">Uncharacterized protein</fullName>
    </submittedName>
</protein>